<reference evidence="2" key="1">
    <citation type="submission" date="2017-09" db="EMBL/GenBank/DDBJ databases">
        <title>Depth-based differentiation of microbial function through sediment-hosted aquifers and enrichment of novel symbionts in the deep terrestrial subsurface.</title>
        <authorList>
            <person name="Probst A.J."/>
            <person name="Ladd B."/>
            <person name="Jarett J.K."/>
            <person name="Geller-Mcgrath D.E."/>
            <person name="Sieber C.M.K."/>
            <person name="Emerson J.B."/>
            <person name="Anantharaman K."/>
            <person name="Thomas B.C."/>
            <person name="Malmstrom R."/>
            <person name="Stieglmeier M."/>
            <person name="Klingl A."/>
            <person name="Woyke T."/>
            <person name="Ryan C.M."/>
            <person name="Banfield J.F."/>
        </authorList>
    </citation>
    <scope>NUCLEOTIDE SEQUENCE [LARGE SCALE GENOMIC DNA]</scope>
</reference>
<dbReference type="Proteomes" id="UP000229706">
    <property type="component" value="Unassembled WGS sequence"/>
</dbReference>
<organism evidence="1 2">
    <name type="scientific">Candidatus Roizmanbacteria bacterium CG_4_9_14_0_8_um_filter_34_12</name>
    <dbReference type="NCBI Taxonomy" id="1974840"/>
    <lineage>
        <taxon>Bacteria</taxon>
        <taxon>Candidatus Roizmaniibacteriota</taxon>
    </lineage>
</organism>
<protein>
    <submittedName>
        <fullName evidence="1">Uncharacterized protein</fullName>
    </submittedName>
</protein>
<dbReference type="EMBL" id="PFTH01000226">
    <property type="protein sequence ID" value="PJB87591.1"/>
    <property type="molecule type" value="Genomic_DNA"/>
</dbReference>
<proteinExistence type="predicted"/>
<dbReference type="AlphaFoldDB" id="A0A2M8DB22"/>
<gene>
    <name evidence="1" type="ORF">CO083_06210</name>
</gene>
<comment type="caution">
    <text evidence="1">The sequence shown here is derived from an EMBL/GenBank/DDBJ whole genome shotgun (WGS) entry which is preliminary data.</text>
</comment>
<feature type="non-terminal residue" evidence="1">
    <location>
        <position position="1"/>
    </location>
</feature>
<evidence type="ECO:0000313" key="2">
    <source>
        <dbReference type="Proteomes" id="UP000229706"/>
    </source>
</evidence>
<accession>A0A2M8DB22</accession>
<evidence type="ECO:0000313" key="1">
    <source>
        <dbReference type="EMBL" id="PJB87591.1"/>
    </source>
</evidence>
<sequence length="96" mass="10980">IYNAALSVRSKLFNNESSVFNREPEGLVIVSFANKLGFQVLNKDNFDQFMDTVSHLPLDKLKQIAEEIYTQLCRVKPTHLPKINNIITDKGPFNIE</sequence>
<name>A0A2M8DB22_9BACT</name>